<reference evidence="2" key="1">
    <citation type="submission" date="2023-07" db="EMBL/GenBank/DDBJ databases">
        <title>Dyadobacter sp. nov 'subterranea' isolated from contaminted grondwater.</title>
        <authorList>
            <person name="Szabo I."/>
            <person name="Al-Omari J."/>
            <person name="Szerdahelyi S.G."/>
            <person name="Rado J."/>
        </authorList>
    </citation>
    <scope>NUCLEOTIDE SEQUENCE [LARGE SCALE GENOMIC DNA]</scope>
    <source>
        <strain evidence="2">UP-52</strain>
    </source>
</reference>
<dbReference type="RefSeq" id="WP_194119135.1">
    <property type="nucleotide sequence ID" value="NZ_JACYGY010000001.1"/>
</dbReference>
<proteinExistence type="predicted"/>
<evidence type="ECO:0000313" key="2">
    <source>
        <dbReference type="Proteomes" id="UP000634134"/>
    </source>
</evidence>
<evidence type="ECO:0000313" key="1">
    <source>
        <dbReference type="EMBL" id="MBE9460837.1"/>
    </source>
</evidence>
<dbReference type="Proteomes" id="UP000634134">
    <property type="component" value="Unassembled WGS sequence"/>
</dbReference>
<keyword evidence="2" id="KW-1185">Reference proteome</keyword>
<name>A0ABR9W5U6_9BACT</name>
<protein>
    <recommendedName>
        <fullName evidence="3">Transposase</fullName>
    </recommendedName>
</protein>
<comment type="caution">
    <text evidence="1">The sequence shown here is derived from an EMBL/GenBank/DDBJ whole genome shotgun (WGS) entry which is preliminary data.</text>
</comment>
<dbReference type="EMBL" id="JACYGY010000001">
    <property type="protein sequence ID" value="MBE9460837.1"/>
    <property type="molecule type" value="Genomic_DNA"/>
</dbReference>
<accession>A0ABR9W5U6</accession>
<organism evidence="1 2">
    <name type="scientific">Dyadobacter subterraneus</name>
    <dbReference type="NCBI Taxonomy" id="2773304"/>
    <lineage>
        <taxon>Bacteria</taxon>
        <taxon>Pseudomonadati</taxon>
        <taxon>Bacteroidota</taxon>
        <taxon>Cytophagia</taxon>
        <taxon>Cytophagales</taxon>
        <taxon>Spirosomataceae</taxon>
        <taxon>Dyadobacter</taxon>
    </lineage>
</organism>
<sequence>MGIIKTIKMLAKEEGEVEGLEKGREEEKVIIVKHLLKNSGFDVEKISFLTGVAKEFIEK</sequence>
<gene>
    <name evidence="1" type="ORF">IEE83_02985</name>
</gene>
<evidence type="ECO:0008006" key="3">
    <source>
        <dbReference type="Google" id="ProtNLM"/>
    </source>
</evidence>